<comment type="caution">
    <text evidence="2">The sequence shown here is derived from an EMBL/GenBank/DDBJ whole genome shotgun (WGS) entry which is preliminary data.</text>
</comment>
<dbReference type="InterPro" id="IPR023214">
    <property type="entry name" value="HAD_sf"/>
</dbReference>
<dbReference type="Proteomes" id="UP001423409">
    <property type="component" value="Unassembled WGS sequence"/>
</dbReference>
<dbReference type="Pfam" id="PF05116">
    <property type="entry name" value="S6PP"/>
    <property type="match status" value="1"/>
</dbReference>
<feature type="domain" description="Sucrose phosphatase-like" evidence="1">
    <location>
        <begin position="54"/>
        <end position="231"/>
    </location>
</feature>
<name>A0ABP9UD72_9DEIO</name>
<protein>
    <recommendedName>
        <fullName evidence="1">Sucrose phosphatase-like domain-containing protein</fullName>
    </recommendedName>
</protein>
<gene>
    <name evidence="2" type="ORF">Dcae01_01878</name>
</gene>
<dbReference type="InterPro" id="IPR036412">
    <property type="entry name" value="HAD-like_sf"/>
</dbReference>
<evidence type="ECO:0000313" key="3">
    <source>
        <dbReference type="Proteomes" id="UP001423409"/>
    </source>
</evidence>
<dbReference type="SUPFAM" id="SSF56784">
    <property type="entry name" value="HAD-like"/>
    <property type="match status" value="1"/>
</dbReference>
<dbReference type="Gene3D" id="3.40.50.1000">
    <property type="entry name" value="HAD superfamily/HAD-like"/>
    <property type="match status" value="1"/>
</dbReference>
<dbReference type="RefSeq" id="WP_345444898.1">
    <property type="nucleotide sequence ID" value="NZ_BAABQU010000020.1"/>
</dbReference>
<organism evidence="2 3">
    <name type="scientific">Deinococcus caeni</name>
    <dbReference type="NCBI Taxonomy" id="569127"/>
    <lineage>
        <taxon>Bacteria</taxon>
        <taxon>Thermotogati</taxon>
        <taxon>Deinococcota</taxon>
        <taxon>Deinococci</taxon>
        <taxon>Deinococcales</taxon>
        <taxon>Deinococcaceae</taxon>
        <taxon>Deinococcus</taxon>
    </lineage>
</organism>
<evidence type="ECO:0000313" key="2">
    <source>
        <dbReference type="EMBL" id="GAA5440365.1"/>
    </source>
</evidence>
<dbReference type="InterPro" id="IPR006380">
    <property type="entry name" value="SPP-like_dom"/>
</dbReference>
<reference evidence="2 3" key="1">
    <citation type="submission" date="2024-02" db="EMBL/GenBank/DDBJ databases">
        <title>Deinococcus caeni NBRC 101312.</title>
        <authorList>
            <person name="Ichikawa N."/>
            <person name="Katano-Makiyama Y."/>
            <person name="Hidaka K."/>
        </authorList>
    </citation>
    <scope>NUCLEOTIDE SEQUENCE [LARGE SCALE GENOMIC DNA]</scope>
    <source>
        <strain evidence="2 3">NBRC 101312</strain>
    </source>
</reference>
<evidence type="ECO:0000259" key="1">
    <source>
        <dbReference type="Pfam" id="PF05116"/>
    </source>
</evidence>
<sequence>MTLPLTSPASTVVFADLDDTLFQTLRKLPGADPATLTPMTVDSRGQPHSHATPAQMALLDLLAAPHVTLVPVTGRDAAAMARVTLPLRSWRVLDHGLTILTPAGTPDPEWAAQVRAQLAPLQEPLRAGTGAIAPHAARLGARLTSHAAHGTPFMTVLKHPDADPAVLAELQDRLEAAHGPDHPLRVIANANNVSLLPRHLGKAAAVRYLLGTHLSGAALTLGLGDSVSDLPFMDECDFALTPRRGQLMRTLRALTLPQR</sequence>
<dbReference type="InterPro" id="IPR024197">
    <property type="entry name" value="TPP-like"/>
</dbReference>
<dbReference type="EMBL" id="BAABQU010000020">
    <property type="protein sequence ID" value="GAA5440365.1"/>
    <property type="molecule type" value="Genomic_DNA"/>
</dbReference>
<keyword evidence="3" id="KW-1185">Reference proteome</keyword>
<proteinExistence type="predicted"/>
<accession>A0ABP9UD72</accession>
<dbReference type="PIRSF" id="PIRSF030802">
    <property type="entry name" value="UCP030802"/>
    <property type="match status" value="1"/>
</dbReference>